<dbReference type="PANTHER" id="PTHR12935:SF0">
    <property type="entry name" value="GAMMA-GLUTAMYLCYCLOTRANSFERASE"/>
    <property type="match status" value="1"/>
</dbReference>
<evidence type="ECO:0000256" key="1">
    <source>
        <dbReference type="ARBA" id="ARBA00012346"/>
    </source>
</evidence>
<protein>
    <recommendedName>
        <fullName evidence="1">gamma-glutamylcyclotransferase</fullName>
        <ecNumber evidence="1">4.3.2.9</ecNumber>
    </recommendedName>
</protein>
<dbReference type="InterPro" id="IPR017939">
    <property type="entry name" value="G-Glutamylcylcotransferase"/>
</dbReference>
<feature type="binding site" evidence="4">
    <location>
        <begin position="34"/>
        <end position="39"/>
    </location>
    <ligand>
        <name>substrate</name>
    </ligand>
</feature>
<feature type="chain" id="PRO_5043033936" description="gamma-glutamylcyclotransferase" evidence="5">
    <location>
        <begin position="18"/>
        <end position="198"/>
    </location>
</feature>
<reference evidence="7" key="1">
    <citation type="submission" date="2023-01" db="EMBL/GenBank/DDBJ databases">
        <title>Key to firefly adult light organ development and bioluminescence: homeobox transcription factors regulate luciferase expression and transportation to peroxisome.</title>
        <authorList>
            <person name="Fu X."/>
        </authorList>
    </citation>
    <scope>NUCLEOTIDE SEQUENCE [LARGE SCALE GENOMIC DNA]</scope>
</reference>
<proteinExistence type="predicted"/>
<keyword evidence="7" id="KW-1185">Reference proteome</keyword>
<evidence type="ECO:0000256" key="2">
    <source>
        <dbReference type="ARBA" id="ARBA00023239"/>
    </source>
</evidence>
<feature type="signal peptide" evidence="5">
    <location>
        <begin position="1"/>
        <end position="17"/>
    </location>
</feature>
<keyword evidence="5" id="KW-0732">Signal</keyword>
<dbReference type="GO" id="GO:0003839">
    <property type="term" value="F:gamma-glutamylcyclotransferase activity"/>
    <property type="evidence" value="ECO:0007669"/>
    <property type="project" value="UniProtKB-EC"/>
</dbReference>
<gene>
    <name evidence="6" type="ORF">RN001_015003</name>
</gene>
<dbReference type="PANTHER" id="PTHR12935">
    <property type="entry name" value="GAMMA-GLUTAMYLCYCLOTRANSFERASE"/>
    <property type="match status" value="1"/>
</dbReference>
<feature type="binding site" evidence="4">
    <location>
        <position position="160"/>
    </location>
    <ligand>
        <name>substrate</name>
    </ligand>
</feature>
<sequence>MLSTLVFVLFVVPLALSSETVSVRPRSSSSFPIYFGYGSNLLKERLERSVKATRMGIGKIKDYRLDFDYFSKRWNGSVATIVPDSEREVWVAIWRIPKGGFKKIDKQEGVAENVYKRFKVNVEMPDGNTINGYTYMLTKNPDRYIPLNQLPNARQPSKSYMDVIVKGAEESGLPTFYQDMLKSVSHNDYDGQVHYELS</sequence>
<dbReference type="Gene3D" id="3.10.490.10">
    <property type="entry name" value="Gamma-glutamyl cyclotransferase-like"/>
    <property type="match status" value="1"/>
</dbReference>
<evidence type="ECO:0000313" key="6">
    <source>
        <dbReference type="EMBL" id="KAK4872974.1"/>
    </source>
</evidence>
<dbReference type="CDD" id="cd06661">
    <property type="entry name" value="GGCT_like"/>
    <property type="match status" value="1"/>
</dbReference>
<dbReference type="Pfam" id="PF13772">
    <property type="entry name" value="AIG2_2"/>
    <property type="match status" value="1"/>
</dbReference>
<evidence type="ECO:0000313" key="7">
    <source>
        <dbReference type="Proteomes" id="UP001353858"/>
    </source>
</evidence>
<keyword evidence="2" id="KW-0456">Lyase</keyword>
<dbReference type="EC" id="4.3.2.9" evidence="1"/>
<dbReference type="EMBL" id="JARPUR010000007">
    <property type="protein sequence ID" value="KAK4872974.1"/>
    <property type="molecule type" value="Genomic_DNA"/>
</dbReference>
<accession>A0AAN7PP33</accession>
<dbReference type="Proteomes" id="UP001353858">
    <property type="component" value="Unassembled WGS sequence"/>
</dbReference>
<evidence type="ECO:0000256" key="4">
    <source>
        <dbReference type="PIRSR" id="PIRSR617939-2"/>
    </source>
</evidence>
<dbReference type="AlphaFoldDB" id="A0AAN7PP33"/>
<comment type="caution">
    <text evidence="6">The sequence shown here is derived from an EMBL/GenBank/DDBJ whole genome shotgun (WGS) entry which is preliminary data.</text>
</comment>
<dbReference type="InterPro" id="IPR013024">
    <property type="entry name" value="GGCT-like"/>
</dbReference>
<evidence type="ECO:0000256" key="3">
    <source>
        <dbReference type="PIRSR" id="PIRSR617939-1"/>
    </source>
</evidence>
<name>A0AAN7PP33_9COLE</name>
<dbReference type="InterPro" id="IPR036568">
    <property type="entry name" value="GGCT-like_sf"/>
</dbReference>
<organism evidence="6 7">
    <name type="scientific">Aquatica leii</name>
    <dbReference type="NCBI Taxonomy" id="1421715"/>
    <lineage>
        <taxon>Eukaryota</taxon>
        <taxon>Metazoa</taxon>
        <taxon>Ecdysozoa</taxon>
        <taxon>Arthropoda</taxon>
        <taxon>Hexapoda</taxon>
        <taxon>Insecta</taxon>
        <taxon>Pterygota</taxon>
        <taxon>Neoptera</taxon>
        <taxon>Endopterygota</taxon>
        <taxon>Coleoptera</taxon>
        <taxon>Polyphaga</taxon>
        <taxon>Elateriformia</taxon>
        <taxon>Elateroidea</taxon>
        <taxon>Lampyridae</taxon>
        <taxon>Luciolinae</taxon>
        <taxon>Aquatica</taxon>
    </lineage>
</organism>
<evidence type="ECO:0000256" key="5">
    <source>
        <dbReference type="SAM" id="SignalP"/>
    </source>
</evidence>
<feature type="active site" description="Proton acceptor" evidence="3">
    <location>
        <position position="108"/>
    </location>
</feature>
<dbReference type="SUPFAM" id="SSF110857">
    <property type="entry name" value="Gamma-glutamyl cyclotransferase-like"/>
    <property type="match status" value="1"/>
</dbReference>